<dbReference type="AlphaFoldDB" id="A0A7D9H9P5"/>
<dbReference type="Proteomes" id="UP001152795">
    <property type="component" value="Unassembled WGS sequence"/>
</dbReference>
<reference evidence="2" key="1">
    <citation type="submission" date="2020-04" db="EMBL/GenBank/DDBJ databases">
        <authorList>
            <person name="Alioto T."/>
            <person name="Alioto T."/>
            <person name="Gomez Garrido J."/>
        </authorList>
    </citation>
    <scope>NUCLEOTIDE SEQUENCE</scope>
    <source>
        <strain evidence="2">A484AB</strain>
    </source>
</reference>
<evidence type="ECO:0000313" key="2">
    <source>
        <dbReference type="EMBL" id="CAB3979204.1"/>
    </source>
</evidence>
<accession>A0A7D9H9P5</accession>
<feature type="non-terminal residue" evidence="2">
    <location>
        <position position="93"/>
    </location>
</feature>
<feature type="compositionally biased region" description="Polar residues" evidence="1">
    <location>
        <begin position="1"/>
        <end position="20"/>
    </location>
</feature>
<name>A0A7D9H9P5_PARCT</name>
<organism evidence="2 3">
    <name type="scientific">Paramuricea clavata</name>
    <name type="common">Red gorgonian</name>
    <name type="synonym">Violescent sea-whip</name>
    <dbReference type="NCBI Taxonomy" id="317549"/>
    <lineage>
        <taxon>Eukaryota</taxon>
        <taxon>Metazoa</taxon>
        <taxon>Cnidaria</taxon>
        <taxon>Anthozoa</taxon>
        <taxon>Octocorallia</taxon>
        <taxon>Malacalcyonacea</taxon>
        <taxon>Plexauridae</taxon>
        <taxon>Paramuricea</taxon>
    </lineage>
</organism>
<gene>
    <name evidence="2" type="ORF">PACLA_8A055799</name>
</gene>
<dbReference type="EMBL" id="CACRXK020000177">
    <property type="protein sequence ID" value="CAB3979204.1"/>
    <property type="molecule type" value="Genomic_DNA"/>
</dbReference>
<comment type="caution">
    <text evidence="2">The sequence shown here is derived from an EMBL/GenBank/DDBJ whole genome shotgun (WGS) entry which is preliminary data.</text>
</comment>
<sequence>MASGQSSVAESTPNGRETNTPSPPIPWAAAFKSPEFATGLQAAITQALHQSSAPIDQSAGLKELGNPANTFRTTTRTVYQLKTQVGGSHSAEH</sequence>
<evidence type="ECO:0000313" key="3">
    <source>
        <dbReference type="Proteomes" id="UP001152795"/>
    </source>
</evidence>
<proteinExistence type="predicted"/>
<protein>
    <submittedName>
        <fullName evidence="2">Uncharacterized protein</fullName>
    </submittedName>
</protein>
<evidence type="ECO:0000256" key="1">
    <source>
        <dbReference type="SAM" id="MobiDB-lite"/>
    </source>
</evidence>
<keyword evidence="3" id="KW-1185">Reference proteome</keyword>
<feature type="region of interest" description="Disordered" evidence="1">
    <location>
        <begin position="1"/>
        <end position="29"/>
    </location>
</feature>